<feature type="region of interest" description="Disordered" evidence="1">
    <location>
        <begin position="47"/>
        <end position="73"/>
    </location>
</feature>
<evidence type="ECO:0000313" key="3">
    <source>
        <dbReference type="Proteomes" id="UP000298049"/>
    </source>
</evidence>
<protein>
    <submittedName>
        <fullName evidence="2">Uncharacterized protein</fullName>
    </submittedName>
</protein>
<organism evidence="2 3">
    <name type="scientific">Hydrocarboniclastica marina</name>
    <dbReference type="NCBI Taxonomy" id="2259620"/>
    <lineage>
        <taxon>Bacteria</taxon>
        <taxon>Pseudomonadati</taxon>
        <taxon>Pseudomonadota</taxon>
        <taxon>Gammaproteobacteria</taxon>
        <taxon>Alteromonadales</taxon>
        <taxon>Alteromonadaceae</taxon>
        <taxon>Hydrocarboniclastica</taxon>
    </lineage>
</organism>
<evidence type="ECO:0000313" key="2">
    <source>
        <dbReference type="EMBL" id="QCF27009.1"/>
    </source>
</evidence>
<gene>
    <name evidence="2" type="ORF">soil367_14300</name>
</gene>
<dbReference type="Proteomes" id="UP000298049">
    <property type="component" value="Chromosome"/>
</dbReference>
<evidence type="ECO:0000256" key="1">
    <source>
        <dbReference type="SAM" id="MobiDB-lite"/>
    </source>
</evidence>
<dbReference type="AlphaFoldDB" id="A0A4P7XIT0"/>
<dbReference type="KEGG" id="hmi:soil367_14300"/>
<keyword evidence="3" id="KW-1185">Reference proteome</keyword>
<dbReference type="EMBL" id="CP031093">
    <property type="protein sequence ID" value="QCF27009.1"/>
    <property type="molecule type" value="Genomic_DNA"/>
</dbReference>
<accession>A0A4P7XIT0</accession>
<sequence>MPHHSFKQVELAERTKPELMLIVAENEVVRYELCRTVICRSLIRRREGGWQGAPREASGTGWSPRQKLAQPGV</sequence>
<name>A0A4P7XIT0_9ALTE</name>
<proteinExistence type="predicted"/>
<reference evidence="2 3" key="1">
    <citation type="submission" date="2018-07" db="EMBL/GenBank/DDBJ databases">
        <title>Marsedoiliclastica nanhaica gen. nov. sp. nov., a novel marine hydrocarbonoclastic bacterium isolated from an in-situ enriched hydrocarbon-degrading consortium in deep-sea sediment.</title>
        <authorList>
            <person name="Dong C."/>
            <person name="Ma T."/>
            <person name="Liu R."/>
            <person name="Shao Z."/>
        </authorList>
    </citation>
    <scope>NUCLEOTIDE SEQUENCE [LARGE SCALE GENOMIC DNA]</scope>
    <source>
        <strain evidence="3">soil36-7</strain>
    </source>
</reference>